<evidence type="ECO:0000313" key="8">
    <source>
        <dbReference type="Proteomes" id="UP000050360"/>
    </source>
</evidence>
<feature type="transmembrane region" description="Helical" evidence="6">
    <location>
        <begin position="28"/>
        <end position="50"/>
    </location>
</feature>
<accession>A0A0P8A6E8</accession>
<feature type="transmembrane region" description="Helical" evidence="6">
    <location>
        <begin position="123"/>
        <end position="140"/>
    </location>
</feature>
<protein>
    <submittedName>
        <fullName evidence="7">DoxX</fullName>
    </submittedName>
</protein>
<name>A0A0P8A6E8_9EURY</name>
<comment type="caution">
    <text evidence="7">The sequence shown here is derived from an EMBL/GenBank/DDBJ whole genome shotgun (WGS) entry which is preliminary data.</text>
</comment>
<evidence type="ECO:0000256" key="1">
    <source>
        <dbReference type="ARBA" id="ARBA00004651"/>
    </source>
</evidence>
<dbReference type="Pfam" id="PF07681">
    <property type="entry name" value="DoxX"/>
    <property type="match status" value="1"/>
</dbReference>
<dbReference type="EMBL" id="LKCM01000132">
    <property type="protein sequence ID" value="KPQ43699.1"/>
    <property type="molecule type" value="Genomic_DNA"/>
</dbReference>
<dbReference type="Proteomes" id="UP000050360">
    <property type="component" value="Unassembled WGS sequence"/>
</dbReference>
<sequence>MPGKYGKAGFEIRGVSQMSEKTQNFSLVFLRAALGIIFFAHGSQKLLGWYGGYGFDATVQFFQQMGIPPALGTLAILAEFFGGLMVLLGFFTRIGAAGIAATMAVALFTVHLSQGFFIAGDKIGFEYVFALLLMALYLVINGGGELSVDRYIREKTGSNVIGKLLS</sequence>
<proteinExistence type="predicted"/>
<dbReference type="PATRIC" id="fig|1719120.3.peg.1877"/>
<feature type="transmembrane region" description="Helical" evidence="6">
    <location>
        <begin position="70"/>
        <end position="91"/>
    </location>
</feature>
<keyword evidence="4 6" id="KW-1133">Transmembrane helix</keyword>
<evidence type="ECO:0000256" key="3">
    <source>
        <dbReference type="ARBA" id="ARBA00022692"/>
    </source>
</evidence>
<evidence type="ECO:0000256" key="6">
    <source>
        <dbReference type="SAM" id="Phobius"/>
    </source>
</evidence>
<gene>
    <name evidence="7" type="ORF">MPEBLZ_01719</name>
</gene>
<dbReference type="InterPro" id="IPR032808">
    <property type="entry name" value="DoxX"/>
</dbReference>
<comment type="subcellular location">
    <subcellularLocation>
        <location evidence="1">Cell membrane</location>
        <topology evidence="1">Multi-pass membrane protein</topology>
    </subcellularLocation>
</comment>
<keyword evidence="5 6" id="KW-0472">Membrane</keyword>
<dbReference type="PANTHER" id="PTHR33452">
    <property type="entry name" value="OXIDOREDUCTASE CATD-RELATED"/>
    <property type="match status" value="1"/>
</dbReference>
<evidence type="ECO:0000256" key="5">
    <source>
        <dbReference type="ARBA" id="ARBA00023136"/>
    </source>
</evidence>
<evidence type="ECO:0000256" key="4">
    <source>
        <dbReference type="ARBA" id="ARBA00022989"/>
    </source>
</evidence>
<keyword evidence="2" id="KW-1003">Cell membrane</keyword>
<feature type="transmembrane region" description="Helical" evidence="6">
    <location>
        <begin position="98"/>
        <end position="117"/>
    </location>
</feature>
<evidence type="ECO:0000256" key="2">
    <source>
        <dbReference type="ARBA" id="ARBA00022475"/>
    </source>
</evidence>
<organism evidence="7 8">
    <name type="scientific">Candidatus Methanoperedens nitratireducens</name>
    <dbReference type="NCBI Taxonomy" id="1392998"/>
    <lineage>
        <taxon>Archaea</taxon>
        <taxon>Methanobacteriati</taxon>
        <taxon>Methanobacteriota</taxon>
        <taxon>Stenosarchaea group</taxon>
        <taxon>Methanomicrobia</taxon>
        <taxon>Methanosarcinales</taxon>
        <taxon>ANME-2 cluster</taxon>
        <taxon>Candidatus Methanoperedentaceae</taxon>
        <taxon>Candidatus Methanoperedens</taxon>
    </lineage>
</organism>
<dbReference type="GO" id="GO:0005886">
    <property type="term" value="C:plasma membrane"/>
    <property type="evidence" value="ECO:0007669"/>
    <property type="project" value="UniProtKB-SubCell"/>
</dbReference>
<dbReference type="InterPro" id="IPR051907">
    <property type="entry name" value="DoxX-like_oxidoreductase"/>
</dbReference>
<dbReference type="AlphaFoldDB" id="A0A0P8A6E8"/>
<reference evidence="7 8" key="1">
    <citation type="submission" date="2015-09" db="EMBL/GenBank/DDBJ databases">
        <title>A metagenomics-based metabolic model of nitrate-dependent anaerobic oxidation of methane by Methanoperedens-like archaea.</title>
        <authorList>
            <person name="Arshad A."/>
            <person name="Speth D.R."/>
            <person name="De Graaf R.M."/>
            <person name="Op Den Camp H.J."/>
            <person name="Jetten M.S."/>
            <person name="Welte C.U."/>
        </authorList>
    </citation>
    <scope>NUCLEOTIDE SEQUENCE [LARGE SCALE GENOMIC DNA]</scope>
</reference>
<dbReference type="PANTHER" id="PTHR33452:SF1">
    <property type="entry name" value="INNER MEMBRANE PROTEIN YPHA-RELATED"/>
    <property type="match status" value="1"/>
</dbReference>
<keyword evidence="3 6" id="KW-0812">Transmembrane</keyword>
<evidence type="ECO:0000313" key="7">
    <source>
        <dbReference type="EMBL" id="KPQ43699.1"/>
    </source>
</evidence>